<comment type="caution">
    <text evidence="2">The sequence shown here is derived from an EMBL/GenBank/DDBJ whole genome shotgun (WGS) entry which is preliminary data.</text>
</comment>
<organism evidence="2 3">
    <name type="scientific">Steinernema carpocapsae</name>
    <name type="common">Entomopathogenic nematode</name>
    <dbReference type="NCBI Taxonomy" id="34508"/>
    <lineage>
        <taxon>Eukaryota</taxon>
        <taxon>Metazoa</taxon>
        <taxon>Ecdysozoa</taxon>
        <taxon>Nematoda</taxon>
        <taxon>Chromadorea</taxon>
        <taxon>Rhabditida</taxon>
        <taxon>Tylenchina</taxon>
        <taxon>Panagrolaimomorpha</taxon>
        <taxon>Strongyloidoidea</taxon>
        <taxon>Steinernematidae</taxon>
        <taxon>Steinernema</taxon>
    </lineage>
</organism>
<accession>A0A4U5MTN0</accession>
<gene>
    <name evidence="2" type="ORF">L596_020477</name>
</gene>
<dbReference type="Gene3D" id="1.20.1280.50">
    <property type="match status" value="1"/>
</dbReference>
<evidence type="ECO:0000313" key="2">
    <source>
        <dbReference type="EMBL" id="TKR73129.1"/>
    </source>
</evidence>
<dbReference type="OrthoDB" id="5818988at2759"/>
<dbReference type="EMBL" id="AZBU02000006">
    <property type="protein sequence ID" value="TKR73129.1"/>
    <property type="molecule type" value="Genomic_DNA"/>
</dbReference>
<dbReference type="Pfam" id="PF00646">
    <property type="entry name" value="F-box"/>
    <property type="match status" value="1"/>
</dbReference>
<feature type="domain" description="F-box" evidence="1">
    <location>
        <begin position="59"/>
        <end position="106"/>
    </location>
</feature>
<reference evidence="2 3" key="2">
    <citation type="journal article" date="2019" name="G3 (Bethesda)">
        <title>Hybrid Assembly of the Genome of the Entomopathogenic Nematode Steinernema carpocapsae Identifies the X-Chromosome.</title>
        <authorList>
            <person name="Serra L."/>
            <person name="Macchietto M."/>
            <person name="Macias-Munoz A."/>
            <person name="McGill C.J."/>
            <person name="Rodriguez I.M."/>
            <person name="Rodriguez B."/>
            <person name="Murad R."/>
            <person name="Mortazavi A."/>
        </authorList>
    </citation>
    <scope>NUCLEOTIDE SEQUENCE [LARGE SCALE GENOMIC DNA]</scope>
    <source>
        <strain evidence="2 3">ALL</strain>
    </source>
</reference>
<protein>
    <recommendedName>
        <fullName evidence="1">F-box domain-containing protein</fullName>
    </recommendedName>
</protein>
<dbReference type="CDD" id="cd09917">
    <property type="entry name" value="F-box_SF"/>
    <property type="match status" value="1"/>
</dbReference>
<proteinExistence type="predicted"/>
<evidence type="ECO:0000259" key="1">
    <source>
        <dbReference type="PROSITE" id="PS50181"/>
    </source>
</evidence>
<dbReference type="InterPro" id="IPR001810">
    <property type="entry name" value="F-box_dom"/>
</dbReference>
<dbReference type="SMART" id="SM00256">
    <property type="entry name" value="FBOX"/>
    <property type="match status" value="1"/>
</dbReference>
<dbReference type="PROSITE" id="PS50181">
    <property type="entry name" value="FBOX"/>
    <property type="match status" value="1"/>
</dbReference>
<name>A0A4U5MTN0_STECR</name>
<dbReference type="InterPro" id="IPR032675">
    <property type="entry name" value="LRR_dom_sf"/>
</dbReference>
<dbReference type="InterPro" id="IPR036047">
    <property type="entry name" value="F-box-like_dom_sf"/>
</dbReference>
<reference evidence="2 3" key="1">
    <citation type="journal article" date="2015" name="Genome Biol.">
        <title>Comparative genomics of Steinernema reveals deeply conserved gene regulatory networks.</title>
        <authorList>
            <person name="Dillman A.R."/>
            <person name="Macchietto M."/>
            <person name="Porter C.F."/>
            <person name="Rogers A."/>
            <person name="Williams B."/>
            <person name="Antoshechkin I."/>
            <person name="Lee M.M."/>
            <person name="Goodwin Z."/>
            <person name="Lu X."/>
            <person name="Lewis E.E."/>
            <person name="Goodrich-Blair H."/>
            <person name="Stock S.P."/>
            <person name="Adams B.J."/>
            <person name="Sternberg P.W."/>
            <person name="Mortazavi A."/>
        </authorList>
    </citation>
    <scope>NUCLEOTIDE SEQUENCE [LARGE SCALE GENOMIC DNA]</scope>
    <source>
        <strain evidence="2 3">ALL</strain>
    </source>
</reference>
<evidence type="ECO:0000313" key="3">
    <source>
        <dbReference type="Proteomes" id="UP000298663"/>
    </source>
</evidence>
<dbReference type="SUPFAM" id="SSF81383">
    <property type="entry name" value="F-box domain"/>
    <property type="match status" value="1"/>
</dbReference>
<sequence length="397" mass="45900">MTVVGYLPPLPKSPAPPMAPIQTFDILELAFMKHRLIESGKRLRYERSPSSSPRGKIDENLFSLLPDEVLERIFSHCHLLDRVQLAHVCYRFHYLLTSINFITSDLSLLNISEKSVWSSKPINCTKSRLCPLEVTDRSLLTTVFKHCRLNENINVWYQSLNFVEDVYYSLNKHRVKFREISIYPHNKVIGLDVLHRYLPGIVSLSIHPHGEKFAQEKAHLEKLPLFSQLREISLQNVTVGYNFSLPVGLTKLGFRNGNFEHILPHISQLHYLRHLHIGHHEFSTPHFSELCQAISKTTLETLTFKYCHFEGPLKLKTNWPGLREFRIEQCYGPLALIMQQIISFSRQSLKIVGISVQSNDSDLPLGDIFALSKRLDTEGITMDLTVFQKRQHHDTRN</sequence>
<dbReference type="AlphaFoldDB" id="A0A4U5MTN0"/>
<dbReference type="Proteomes" id="UP000298663">
    <property type="component" value="Unassembled WGS sequence"/>
</dbReference>
<keyword evidence="3" id="KW-1185">Reference proteome</keyword>
<dbReference type="SUPFAM" id="SSF52058">
    <property type="entry name" value="L domain-like"/>
    <property type="match status" value="1"/>
</dbReference>
<dbReference type="Gene3D" id="3.80.10.10">
    <property type="entry name" value="Ribonuclease Inhibitor"/>
    <property type="match status" value="1"/>
</dbReference>